<feature type="domain" description="Mur ligase C-terminal" evidence="4">
    <location>
        <begin position="325"/>
        <end position="404"/>
    </location>
</feature>
<dbReference type="Gene3D" id="3.40.1190.10">
    <property type="entry name" value="Mur-like, catalytic domain"/>
    <property type="match status" value="1"/>
</dbReference>
<sequence length="427" mass="45531">MTLWSWHELCEALNVPVTDQHADATGVSIDSRTLAPGDLFIALSGDPGPRFHSSSAGDLDGHDFLKAAVQAEASSVMIRGDYRGDVAIPVLPVPDTLEGLWALGRAARHRTDAHIVAVTGSAGKTTCRSWLEALLSEQAPTHASTGSLNNHWGVPLSMSRMPAEVHYGVFEVGTNNPGEIALLTELVRPDVAVVLNVLPAHIGRFPSMDDLRLEKLSLAEGLGETGIVIAPSNLDLNESAAMDRDVLTFGLSSDADIWSEWGSVDHRGIDEASIHVGDQRLVCHPPFKGDHRLLTLTAVFAALAAVKADLEKAARDVVRLTVPTGRGEVIKAGDWTLVDDSYNANPVSVLYAVNALAGEGGHRVAVLGEMLELGPDGPSAHEEVLLAAMNSVDQVFTVGENWPPKGQERLDPQLDDAVLTALVDRIE</sequence>
<dbReference type="InterPro" id="IPR051046">
    <property type="entry name" value="MurCDEF_CellWall_CoF430Synth"/>
</dbReference>
<evidence type="ECO:0000259" key="5">
    <source>
        <dbReference type="Pfam" id="PF08245"/>
    </source>
</evidence>
<feature type="domain" description="Mur ligase central" evidence="5">
    <location>
        <begin position="118"/>
        <end position="302"/>
    </location>
</feature>
<evidence type="ECO:0000313" key="6">
    <source>
        <dbReference type="EMBL" id="PDH36819.1"/>
    </source>
</evidence>
<evidence type="ECO:0008006" key="8">
    <source>
        <dbReference type="Google" id="ProtNLM"/>
    </source>
</evidence>
<keyword evidence="2" id="KW-0547">Nucleotide-binding</keyword>
<dbReference type="InterPro" id="IPR013221">
    <property type="entry name" value="Mur_ligase_cen"/>
</dbReference>
<accession>A0A2A5WK08</accession>
<evidence type="ECO:0000256" key="1">
    <source>
        <dbReference type="ARBA" id="ARBA00022598"/>
    </source>
</evidence>
<dbReference type="InterPro" id="IPR004101">
    <property type="entry name" value="Mur_ligase_C"/>
</dbReference>
<evidence type="ECO:0000313" key="7">
    <source>
        <dbReference type="Proteomes" id="UP000219327"/>
    </source>
</evidence>
<evidence type="ECO:0000256" key="3">
    <source>
        <dbReference type="ARBA" id="ARBA00022840"/>
    </source>
</evidence>
<dbReference type="SUPFAM" id="SSF63418">
    <property type="entry name" value="MurE/MurF N-terminal domain"/>
    <property type="match status" value="1"/>
</dbReference>
<name>A0A2A5WK08_9GAMM</name>
<dbReference type="Pfam" id="PF08245">
    <property type="entry name" value="Mur_ligase_M"/>
    <property type="match status" value="1"/>
</dbReference>
<dbReference type="GO" id="GO:0016881">
    <property type="term" value="F:acid-amino acid ligase activity"/>
    <property type="evidence" value="ECO:0007669"/>
    <property type="project" value="InterPro"/>
</dbReference>
<evidence type="ECO:0000259" key="4">
    <source>
        <dbReference type="Pfam" id="PF02875"/>
    </source>
</evidence>
<keyword evidence="1" id="KW-0436">Ligase</keyword>
<dbReference type="Gene3D" id="3.90.190.20">
    <property type="entry name" value="Mur ligase, C-terminal domain"/>
    <property type="match status" value="1"/>
</dbReference>
<dbReference type="GO" id="GO:0005524">
    <property type="term" value="F:ATP binding"/>
    <property type="evidence" value="ECO:0007669"/>
    <property type="project" value="UniProtKB-KW"/>
</dbReference>
<comment type="caution">
    <text evidence="6">The sequence shown here is derived from an EMBL/GenBank/DDBJ whole genome shotgun (WGS) entry which is preliminary data.</text>
</comment>
<dbReference type="PANTHER" id="PTHR43024:SF1">
    <property type="entry name" value="UDP-N-ACETYLMURAMOYL-TRIPEPTIDE--D-ALANYL-D-ALANINE LIGASE"/>
    <property type="match status" value="1"/>
</dbReference>
<dbReference type="InterPro" id="IPR036615">
    <property type="entry name" value="Mur_ligase_C_dom_sf"/>
</dbReference>
<dbReference type="SUPFAM" id="SSF53244">
    <property type="entry name" value="MurD-like peptide ligases, peptide-binding domain"/>
    <property type="match status" value="1"/>
</dbReference>
<protein>
    <recommendedName>
        <fullName evidence="8">UDP-N-acetylmuramoyl-tripeptide--D-alanyl-D-alanine ligase</fullName>
    </recommendedName>
</protein>
<organism evidence="6 7">
    <name type="scientific">OM182 bacterium MED-G24</name>
    <dbReference type="NCBI Taxonomy" id="1986255"/>
    <lineage>
        <taxon>Bacteria</taxon>
        <taxon>Pseudomonadati</taxon>
        <taxon>Pseudomonadota</taxon>
        <taxon>Gammaproteobacteria</taxon>
        <taxon>OMG group</taxon>
        <taxon>OM182 clade</taxon>
    </lineage>
</organism>
<dbReference type="PANTHER" id="PTHR43024">
    <property type="entry name" value="UDP-N-ACETYLMURAMOYL-TRIPEPTIDE--D-ALANYL-D-ALANINE LIGASE"/>
    <property type="match status" value="1"/>
</dbReference>
<reference evidence="6 7" key="1">
    <citation type="submission" date="2017-08" db="EMBL/GenBank/DDBJ databases">
        <title>Fine stratification of microbial communities through a metagenomic profile of the photic zone.</title>
        <authorList>
            <person name="Haro-Moreno J.M."/>
            <person name="Lopez-Perez M."/>
            <person name="De La Torre J."/>
            <person name="Picazo A."/>
            <person name="Camacho A."/>
            <person name="Rodriguez-Valera F."/>
        </authorList>
    </citation>
    <scope>NUCLEOTIDE SEQUENCE [LARGE SCALE GENOMIC DNA]</scope>
    <source>
        <strain evidence="6">MED-G24</strain>
    </source>
</reference>
<dbReference type="Gene3D" id="3.40.1390.10">
    <property type="entry name" value="MurE/MurF, N-terminal domain"/>
    <property type="match status" value="1"/>
</dbReference>
<gene>
    <name evidence="6" type="ORF">CNE99_09085</name>
</gene>
<dbReference type="SUPFAM" id="SSF53623">
    <property type="entry name" value="MurD-like peptide ligases, catalytic domain"/>
    <property type="match status" value="1"/>
</dbReference>
<dbReference type="InterPro" id="IPR036565">
    <property type="entry name" value="Mur-like_cat_sf"/>
</dbReference>
<dbReference type="AlphaFoldDB" id="A0A2A5WK08"/>
<keyword evidence="3" id="KW-0067">ATP-binding</keyword>
<dbReference type="Proteomes" id="UP000219327">
    <property type="component" value="Unassembled WGS sequence"/>
</dbReference>
<proteinExistence type="predicted"/>
<dbReference type="InterPro" id="IPR035911">
    <property type="entry name" value="MurE/MurF_N"/>
</dbReference>
<evidence type="ECO:0000256" key="2">
    <source>
        <dbReference type="ARBA" id="ARBA00022741"/>
    </source>
</evidence>
<dbReference type="EMBL" id="NTKD01000059">
    <property type="protein sequence ID" value="PDH36819.1"/>
    <property type="molecule type" value="Genomic_DNA"/>
</dbReference>
<feature type="non-terminal residue" evidence="6">
    <location>
        <position position="427"/>
    </location>
</feature>
<dbReference type="Pfam" id="PF02875">
    <property type="entry name" value="Mur_ligase_C"/>
    <property type="match status" value="1"/>
</dbReference>